<proteinExistence type="predicted"/>
<keyword evidence="2" id="KW-1185">Reference proteome</keyword>
<accession>A0A7J9B507</accession>
<reference evidence="1 2" key="1">
    <citation type="journal article" date="2019" name="Genome Biol. Evol.">
        <title>Insights into the evolution of the New World diploid cottons (Gossypium, subgenus Houzingenia) based on genome sequencing.</title>
        <authorList>
            <person name="Grover C.E."/>
            <person name="Arick M.A. 2nd"/>
            <person name="Thrash A."/>
            <person name="Conover J.L."/>
            <person name="Sanders W.S."/>
            <person name="Peterson D.G."/>
            <person name="Frelichowski J.E."/>
            <person name="Scheffler J.A."/>
            <person name="Scheffler B.E."/>
            <person name="Wendel J.F."/>
        </authorList>
    </citation>
    <scope>NUCLEOTIDE SEQUENCE [LARGE SCALE GENOMIC DNA]</scope>
    <source>
        <strain evidence="1">4</strain>
        <tissue evidence="1">Leaf</tissue>
    </source>
</reference>
<comment type="caution">
    <text evidence="1">The sequence shown here is derived from an EMBL/GenBank/DDBJ whole genome shotgun (WGS) entry which is preliminary data.</text>
</comment>
<protein>
    <submittedName>
        <fullName evidence="1">Uncharacterized protein</fullName>
    </submittedName>
</protein>
<dbReference type="EMBL" id="JABEZV010449643">
    <property type="protein sequence ID" value="MBA0731431.1"/>
    <property type="molecule type" value="Genomic_DNA"/>
</dbReference>
<sequence length="80" mass="9781">MRSYIDVVISTGFFYMRFEELRWLQEEDSRDVQCLELDSMDEEIGNRNSELEKKIEQMDVEKMNLRLDMDVQKLEIEKLR</sequence>
<dbReference type="AlphaFoldDB" id="A0A7J9B507"/>
<name>A0A7J9B507_9ROSI</name>
<evidence type="ECO:0000313" key="1">
    <source>
        <dbReference type="EMBL" id="MBA0731431.1"/>
    </source>
</evidence>
<evidence type="ECO:0000313" key="2">
    <source>
        <dbReference type="Proteomes" id="UP000593574"/>
    </source>
</evidence>
<gene>
    <name evidence="1" type="ORF">Golax_022766</name>
</gene>
<organism evidence="1 2">
    <name type="scientific">Gossypium laxum</name>
    <dbReference type="NCBI Taxonomy" id="34288"/>
    <lineage>
        <taxon>Eukaryota</taxon>
        <taxon>Viridiplantae</taxon>
        <taxon>Streptophyta</taxon>
        <taxon>Embryophyta</taxon>
        <taxon>Tracheophyta</taxon>
        <taxon>Spermatophyta</taxon>
        <taxon>Magnoliopsida</taxon>
        <taxon>eudicotyledons</taxon>
        <taxon>Gunneridae</taxon>
        <taxon>Pentapetalae</taxon>
        <taxon>rosids</taxon>
        <taxon>malvids</taxon>
        <taxon>Malvales</taxon>
        <taxon>Malvaceae</taxon>
        <taxon>Malvoideae</taxon>
        <taxon>Gossypium</taxon>
    </lineage>
</organism>
<dbReference type="Proteomes" id="UP000593574">
    <property type="component" value="Unassembled WGS sequence"/>
</dbReference>